<reference evidence="1 2" key="1">
    <citation type="submission" date="2016-11" db="EMBL/GenBank/DDBJ databases">
        <authorList>
            <consortium name="Pathogen Informatics"/>
        </authorList>
    </citation>
    <scope>NUCLEOTIDE SEQUENCE [LARGE SCALE GENOMIC DNA]</scope>
    <source>
        <strain evidence="1 2">104</strain>
    </source>
</reference>
<dbReference type="AlphaFoldDB" id="A0AB38CWR1"/>
<comment type="caution">
    <text evidence="1">The sequence shown here is derived from an EMBL/GenBank/DDBJ whole genome shotgun (WGS) entry which is preliminary data.</text>
</comment>
<evidence type="ECO:0000313" key="2">
    <source>
        <dbReference type="Proteomes" id="UP000185210"/>
    </source>
</evidence>
<organism evidence="1 2">
    <name type="scientific">Mycobacteroides abscessus subsp. abscessus</name>
    <dbReference type="NCBI Taxonomy" id="1185650"/>
    <lineage>
        <taxon>Bacteria</taxon>
        <taxon>Bacillati</taxon>
        <taxon>Actinomycetota</taxon>
        <taxon>Actinomycetes</taxon>
        <taxon>Mycobacteriales</taxon>
        <taxon>Mycobacteriaceae</taxon>
        <taxon>Mycobacteroides</taxon>
        <taxon>Mycobacteroides abscessus</taxon>
    </lineage>
</organism>
<sequence>MSGVQRKALTRWMHVPEGDARRGTGDLMRKEVSVMSENTSQQCAGGCAEHPVWAALDKLGVEYERVSI</sequence>
<dbReference type="EMBL" id="FSHM01000002">
    <property type="protein sequence ID" value="SIA65078.1"/>
    <property type="molecule type" value="Genomic_DNA"/>
</dbReference>
<gene>
    <name evidence="1" type="ORF">SAMEA2070301_01768</name>
</gene>
<proteinExistence type="predicted"/>
<protein>
    <submittedName>
        <fullName evidence="1">Uncharacterized protein</fullName>
    </submittedName>
</protein>
<dbReference type="Proteomes" id="UP000185210">
    <property type="component" value="Unassembled WGS sequence"/>
</dbReference>
<name>A0AB38CWR1_9MYCO</name>
<evidence type="ECO:0000313" key="1">
    <source>
        <dbReference type="EMBL" id="SIA65078.1"/>
    </source>
</evidence>
<accession>A0AB38CWR1</accession>